<dbReference type="Pfam" id="PF00690">
    <property type="entry name" value="Cation_ATPase_N"/>
    <property type="match status" value="1"/>
</dbReference>
<dbReference type="RefSeq" id="WP_012316988.1">
    <property type="nucleotide sequence ID" value="NC_010503.1"/>
</dbReference>
<evidence type="ECO:0000256" key="1">
    <source>
        <dbReference type="ARBA" id="ARBA00004127"/>
    </source>
</evidence>
<dbReference type="EMBL" id="CP000942">
    <property type="protein sequence ID" value="ACA32797.1"/>
    <property type="molecule type" value="Genomic_DNA"/>
</dbReference>
<dbReference type="SUPFAM" id="SSF56784">
    <property type="entry name" value="HAD-like"/>
    <property type="match status" value="1"/>
</dbReference>
<evidence type="ECO:0000256" key="8">
    <source>
        <dbReference type="ARBA" id="ARBA00022967"/>
    </source>
</evidence>
<sequence length="994" mass="111394">MKKNNENQTDSFMSFDPENINPSTGLNDEQVLKSRQIYGFNEIKKKKKSHIITKFLKQFLDFMVILLVIAAAVTLALVIIKPPHDTAELVVQYVEFGIICFILLLNAIFGTIQEVKAEKNTDALSKLASHQVKVLRNNQIRIINSNQVVMGDVLILEAGDQVPADALLVNSSSLEVDEAILTGESLPVVKNAKAIVKKNTVIGDCLNQIFSGTYITNGTAKAIVTNIGMNTEIGKIAKLINDQKTKLTPLQKKINKLSKIIGLFASILCIAVFIIYIYLIGDGNWNISWHPALIMAISLSIAAIPEGIVAIVTIVLSFGIKEMAKQNALIKRLPAVETLGSANVICSDKTGTLTQNKMTVTKVFTNKLKITDLIDNESVFNLIKWATIANNGIKNFNEKKQEYEFIGDPTETCIIEAALKLNIDKYKLDQEFIRIHEFPFDSTRKLMSVVVKHQSDYYLITKGAIDAIDKIVQNPITKDVYEANDFLSKQALRILCVAIKKLSSIPTNFNQDELEKCLEFVGLIGMIDPPRPETQEAVKIAIKAGIRPIMITGDHINTASAIAKQVGILNEGQEVLNGNELNMMSDNELINNIDRYSVYARVSPTDKIRIVKAWQHHDKVVSMTGDGVNDAPALKAADIGCAMGITGTDVSKASSDMILIDDNFATIINAVSLGRSIMDNIKRIIVLLLITNLSGLVSLIFGIIILGINPMSSLQILWINVIAETLPGIALGLHLADVNLMRHKPLKKSAPIVNKRMWATIFTNGFFVGLISILLFYLGASSHFNFDFMLMRNEFKELTNLEKIYQDTWSWFGQNHEISNIIHEKILTIKTAIMAGSSLTFVFMGMSLTFNALSLRTNHSVFVNFWENCKYVVYSILISIVMIIVIAYTPHLNQIFNMNPYNINGYEWFNILPFVLFAIPLSIFEIIKYFRYLKLRSTFDYKNKTYALLNQEIQSTNLKINNTKISYEKQYYKALLNNLIIKRKILINKCHKEI</sequence>
<evidence type="ECO:0000259" key="13">
    <source>
        <dbReference type="SMART" id="SM00831"/>
    </source>
</evidence>
<evidence type="ECO:0000313" key="14">
    <source>
        <dbReference type="EMBL" id="ACA32797.1"/>
    </source>
</evidence>
<evidence type="ECO:0000256" key="2">
    <source>
        <dbReference type="ARBA" id="ARBA00005675"/>
    </source>
</evidence>
<dbReference type="InterPro" id="IPR023299">
    <property type="entry name" value="ATPase_P-typ_cyto_dom_N"/>
</dbReference>
<dbReference type="Gene3D" id="3.40.1110.10">
    <property type="entry name" value="Calcium-transporting ATPase, cytoplasmic domain N"/>
    <property type="match status" value="1"/>
</dbReference>
<feature type="transmembrane region" description="Helical" evidence="12">
    <location>
        <begin position="908"/>
        <end position="927"/>
    </location>
</feature>
<comment type="subcellular location">
    <subcellularLocation>
        <location evidence="1">Endomembrane system</location>
        <topology evidence="1">Multi-pass membrane protein</topology>
    </subcellularLocation>
</comment>
<name>A0A2C9DY57_UREP2</name>
<feature type="transmembrane region" description="Helical" evidence="12">
    <location>
        <begin position="871"/>
        <end position="888"/>
    </location>
</feature>
<keyword evidence="7" id="KW-0460">Magnesium</keyword>
<organism evidence="14 15">
    <name type="scientific">Ureaplasma parvum serovar 3 (strain ATCC 27815 / 27 / NCTC 11736)</name>
    <dbReference type="NCBI Taxonomy" id="505682"/>
    <lineage>
        <taxon>Bacteria</taxon>
        <taxon>Bacillati</taxon>
        <taxon>Mycoplasmatota</taxon>
        <taxon>Mycoplasmoidales</taxon>
        <taxon>Mycoplasmoidaceae</taxon>
        <taxon>Ureaplasma</taxon>
    </lineage>
</organism>
<feature type="compositionally biased region" description="Polar residues" evidence="11">
    <location>
        <begin position="1"/>
        <end position="12"/>
    </location>
</feature>
<keyword evidence="9 12" id="KW-1133">Transmembrane helix</keyword>
<dbReference type="PRINTS" id="PR00120">
    <property type="entry name" value="HATPASE"/>
</dbReference>
<dbReference type="Pfam" id="PF00122">
    <property type="entry name" value="E1-E2_ATPase"/>
    <property type="match status" value="1"/>
</dbReference>
<dbReference type="SUPFAM" id="SSF81660">
    <property type="entry name" value="Metal cation-transporting ATPase, ATP-binding domain N"/>
    <property type="match status" value="1"/>
</dbReference>
<feature type="transmembrane region" description="Helical" evidence="12">
    <location>
        <begin position="684"/>
        <end position="708"/>
    </location>
</feature>
<dbReference type="FunFam" id="3.40.50.1000:FF:000028">
    <property type="entry name" value="Calcium-transporting P-type ATPase, putative"/>
    <property type="match status" value="1"/>
</dbReference>
<keyword evidence="5" id="KW-0547">Nucleotide-binding</keyword>
<feature type="domain" description="Cation-transporting P-type ATPase N-terminal" evidence="13">
    <location>
        <begin position="11"/>
        <end position="79"/>
    </location>
</feature>
<dbReference type="HOGENOM" id="CLU_002360_3_3_14"/>
<evidence type="ECO:0000313" key="15">
    <source>
        <dbReference type="Proteomes" id="UP000002162"/>
    </source>
</evidence>
<dbReference type="KEGG" id="upa:UPA3_0272"/>
<dbReference type="Pfam" id="PF00689">
    <property type="entry name" value="Cation_ATPase_C"/>
    <property type="match status" value="1"/>
</dbReference>
<keyword evidence="8" id="KW-1278">Translocase</keyword>
<gene>
    <name evidence="14" type="ordered locus">UPA3_0272</name>
</gene>
<evidence type="ECO:0000256" key="12">
    <source>
        <dbReference type="SAM" id="Phobius"/>
    </source>
</evidence>
<dbReference type="Proteomes" id="UP000002162">
    <property type="component" value="Chromosome"/>
</dbReference>
<dbReference type="SFLD" id="SFLDS00003">
    <property type="entry name" value="Haloacid_Dehalogenase"/>
    <property type="match status" value="1"/>
</dbReference>
<dbReference type="GO" id="GO:0012505">
    <property type="term" value="C:endomembrane system"/>
    <property type="evidence" value="ECO:0007669"/>
    <property type="project" value="UniProtKB-SubCell"/>
</dbReference>
<protein>
    <submittedName>
        <fullName evidence="14">Cation-transporting P-type ATPase</fullName>
    </submittedName>
</protein>
<dbReference type="GeneID" id="29672548"/>
<keyword evidence="4 12" id="KW-0812">Transmembrane</keyword>
<dbReference type="InterPro" id="IPR059000">
    <property type="entry name" value="ATPase_P-type_domA"/>
</dbReference>
<dbReference type="SUPFAM" id="SSF81653">
    <property type="entry name" value="Calcium ATPase, transduction domain A"/>
    <property type="match status" value="1"/>
</dbReference>
<keyword evidence="3" id="KW-0597">Phosphoprotein</keyword>
<evidence type="ECO:0000256" key="5">
    <source>
        <dbReference type="ARBA" id="ARBA00022741"/>
    </source>
</evidence>
<dbReference type="InterPro" id="IPR044492">
    <property type="entry name" value="P_typ_ATPase_HD_dom"/>
</dbReference>
<keyword evidence="10 12" id="KW-0472">Membrane</keyword>
<dbReference type="PROSITE" id="PS00154">
    <property type="entry name" value="ATPASE_E1_E2"/>
    <property type="match status" value="1"/>
</dbReference>
<feature type="transmembrane region" description="Helical" evidence="12">
    <location>
        <begin position="757"/>
        <end position="780"/>
    </location>
</feature>
<dbReference type="GO" id="GO:0016020">
    <property type="term" value="C:membrane"/>
    <property type="evidence" value="ECO:0007669"/>
    <property type="project" value="InterPro"/>
</dbReference>
<feature type="region of interest" description="Disordered" evidence="11">
    <location>
        <begin position="1"/>
        <end position="26"/>
    </location>
</feature>
<proteinExistence type="inferred from homology"/>
<dbReference type="NCBIfam" id="TIGR01494">
    <property type="entry name" value="ATPase_P-type"/>
    <property type="match status" value="3"/>
</dbReference>
<dbReference type="InterPro" id="IPR006068">
    <property type="entry name" value="ATPase_P-typ_cation-transptr_C"/>
</dbReference>
<feature type="transmembrane region" description="Helical" evidence="12">
    <location>
        <begin position="92"/>
        <end position="112"/>
    </location>
</feature>
<evidence type="ECO:0000256" key="4">
    <source>
        <dbReference type="ARBA" id="ARBA00022692"/>
    </source>
</evidence>
<dbReference type="AlphaFoldDB" id="A0A2C9DY57"/>
<dbReference type="SUPFAM" id="SSF81665">
    <property type="entry name" value="Calcium ATPase, transmembrane domain M"/>
    <property type="match status" value="1"/>
</dbReference>
<evidence type="ECO:0000256" key="11">
    <source>
        <dbReference type="SAM" id="MobiDB-lite"/>
    </source>
</evidence>
<feature type="transmembrane region" description="Helical" evidence="12">
    <location>
        <begin position="714"/>
        <end position="736"/>
    </location>
</feature>
<feature type="transmembrane region" description="Helical" evidence="12">
    <location>
        <begin position="832"/>
        <end position="850"/>
    </location>
</feature>
<reference evidence="14 15" key="1">
    <citation type="submission" date="2008-02" db="EMBL/GenBank/DDBJ databases">
        <title>Genome sequence of Ureaplasma parvum serovar 3.</title>
        <authorList>
            <person name="Methe B.A."/>
            <person name="Glass J."/>
            <person name="Waites K."/>
            <person name="Shrivastava S."/>
        </authorList>
    </citation>
    <scope>NUCLEOTIDE SEQUENCE [LARGE SCALE GENOMIC DNA]</scope>
    <source>
        <strain evidence="15">ATCC 27815 / 27 / NCTC 11736</strain>
    </source>
</reference>
<dbReference type="Gene3D" id="1.20.1110.10">
    <property type="entry name" value="Calcium-transporting ATPase, transmembrane domain"/>
    <property type="match status" value="1"/>
</dbReference>
<keyword evidence="6" id="KW-0067">ATP-binding</keyword>
<dbReference type="InterPro" id="IPR023214">
    <property type="entry name" value="HAD_sf"/>
</dbReference>
<dbReference type="SMART" id="SM00831">
    <property type="entry name" value="Cation_ATPase_N"/>
    <property type="match status" value="1"/>
</dbReference>
<dbReference type="InterPro" id="IPR004014">
    <property type="entry name" value="ATPase_P-typ_cation-transptr_N"/>
</dbReference>
<dbReference type="FunFam" id="2.70.150.10:FF:000160">
    <property type="entry name" value="Sarcoplasmic/endoplasmic reticulum calcium ATPase 1"/>
    <property type="match status" value="1"/>
</dbReference>
<dbReference type="InterPro" id="IPR023298">
    <property type="entry name" value="ATPase_P-typ_TM_dom_sf"/>
</dbReference>
<comment type="similarity">
    <text evidence="2">Belongs to the cation transport ATPase (P-type) (TC 3.A.3) family. Type IIA subfamily.</text>
</comment>
<accession>A0A2C9DY57</accession>
<dbReference type="Pfam" id="PF13246">
    <property type="entry name" value="Cation_ATPase"/>
    <property type="match status" value="1"/>
</dbReference>
<evidence type="ECO:0000256" key="10">
    <source>
        <dbReference type="ARBA" id="ARBA00023136"/>
    </source>
</evidence>
<evidence type="ECO:0000256" key="6">
    <source>
        <dbReference type="ARBA" id="ARBA00022840"/>
    </source>
</evidence>
<evidence type="ECO:0000256" key="9">
    <source>
        <dbReference type="ARBA" id="ARBA00022989"/>
    </source>
</evidence>
<dbReference type="FunFam" id="3.40.50.1000:FF:000001">
    <property type="entry name" value="Phospholipid-transporting ATPase IC"/>
    <property type="match status" value="1"/>
</dbReference>
<evidence type="ECO:0000256" key="3">
    <source>
        <dbReference type="ARBA" id="ARBA00022553"/>
    </source>
</evidence>
<dbReference type="GO" id="GO:0016887">
    <property type="term" value="F:ATP hydrolysis activity"/>
    <property type="evidence" value="ECO:0007669"/>
    <property type="project" value="InterPro"/>
</dbReference>
<dbReference type="InterPro" id="IPR001757">
    <property type="entry name" value="P_typ_ATPase"/>
</dbReference>
<dbReference type="InterPro" id="IPR036412">
    <property type="entry name" value="HAD-like_sf"/>
</dbReference>
<dbReference type="SFLD" id="SFLDF00027">
    <property type="entry name" value="p-type_atpase"/>
    <property type="match status" value="1"/>
</dbReference>
<dbReference type="GO" id="GO:0005524">
    <property type="term" value="F:ATP binding"/>
    <property type="evidence" value="ECO:0007669"/>
    <property type="project" value="UniProtKB-KW"/>
</dbReference>
<dbReference type="InterPro" id="IPR018303">
    <property type="entry name" value="ATPase_P-typ_P_site"/>
</dbReference>
<dbReference type="PANTHER" id="PTHR42861">
    <property type="entry name" value="CALCIUM-TRANSPORTING ATPASE"/>
    <property type="match status" value="1"/>
</dbReference>
<feature type="transmembrane region" description="Helical" evidence="12">
    <location>
        <begin position="292"/>
        <end position="316"/>
    </location>
</feature>
<dbReference type="Gene3D" id="2.70.150.10">
    <property type="entry name" value="Calcium-transporting ATPase, cytoplasmic transduction domain A"/>
    <property type="match status" value="1"/>
</dbReference>
<dbReference type="Gene3D" id="3.40.50.1000">
    <property type="entry name" value="HAD superfamily/HAD-like"/>
    <property type="match status" value="1"/>
</dbReference>
<feature type="transmembrane region" description="Helical" evidence="12">
    <location>
        <begin position="260"/>
        <end position="280"/>
    </location>
</feature>
<dbReference type="SFLD" id="SFLDG00002">
    <property type="entry name" value="C1.7:_P-type_atpase_like"/>
    <property type="match status" value="1"/>
</dbReference>
<evidence type="ECO:0000256" key="7">
    <source>
        <dbReference type="ARBA" id="ARBA00022842"/>
    </source>
</evidence>
<feature type="transmembrane region" description="Helical" evidence="12">
    <location>
        <begin position="59"/>
        <end position="80"/>
    </location>
</feature>
<dbReference type="PRINTS" id="PR00119">
    <property type="entry name" value="CATATPASE"/>
</dbReference>
<dbReference type="InterPro" id="IPR008250">
    <property type="entry name" value="ATPase_P-typ_transduc_dom_A_sf"/>
</dbReference>